<dbReference type="PANTHER" id="PTHR12677:SF59">
    <property type="entry name" value="GOLGI APPARATUS MEMBRANE PROTEIN TVP38-RELATED"/>
    <property type="match status" value="1"/>
</dbReference>
<dbReference type="KEGG" id="taz:TREAZ_3625"/>
<evidence type="ECO:0000256" key="5">
    <source>
        <dbReference type="ARBA" id="ARBA00023136"/>
    </source>
</evidence>
<dbReference type="EMBL" id="CP001841">
    <property type="protein sequence ID" value="AEF80820.1"/>
    <property type="molecule type" value="Genomic_DNA"/>
</dbReference>
<keyword evidence="3 6" id="KW-0812">Transmembrane</keyword>
<dbReference type="InParanoid" id="F5Y6T4"/>
<feature type="transmembrane region" description="Helical" evidence="6">
    <location>
        <begin position="6"/>
        <end position="29"/>
    </location>
</feature>
<dbReference type="GO" id="GO:0005886">
    <property type="term" value="C:plasma membrane"/>
    <property type="evidence" value="ECO:0007669"/>
    <property type="project" value="UniProtKB-SubCell"/>
</dbReference>
<keyword evidence="4 6" id="KW-1133">Transmembrane helix</keyword>
<accession>F5Y6T4</accession>
<evidence type="ECO:0000256" key="4">
    <source>
        <dbReference type="ARBA" id="ARBA00022989"/>
    </source>
</evidence>
<evidence type="ECO:0000313" key="8">
    <source>
        <dbReference type="EMBL" id="AEF80820.1"/>
    </source>
</evidence>
<feature type="transmembrane region" description="Helical" evidence="6">
    <location>
        <begin position="195"/>
        <end position="215"/>
    </location>
</feature>
<keyword evidence="5 6" id="KW-0472">Membrane</keyword>
<feature type="transmembrane region" description="Helical" evidence="6">
    <location>
        <begin position="154"/>
        <end position="175"/>
    </location>
</feature>
<keyword evidence="2 6" id="KW-1003">Cell membrane</keyword>
<evidence type="ECO:0000256" key="6">
    <source>
        <dbReference type="RuleBase" id="RU366058"/>
    </source>
</evidence>
<dbReference type="RefSeq" id="WP_015711955.1">
    <property type="nucleotide sequence ID" value="NC_015577.1"/>
</dbReference>
<feature type="domain" description="VTT" evidence="7">
    <location>
        <begin position="70"/>
        <end position="188"/>
    </location>
</feature>
<keyword evidence="9" id="KW-1185">Reference proteome</keyword>
<comment type="subcellular location">
    <subcellularLocation>
        <location evidence="1 6">Cell membrane</location>
        <topology evidence="1 6">Multi-pass membrane protein</topology>
    </subcellularLocation>
</comment>
<evidence type="ECO:0000259" key="7">
    <source>
        <dbReference type="Pfam" id="PF09335"/>
    </source>
</evidence>
<feature type="transmembrane region" description="Helical" evidence="6">
    <location>
        <begin position="82"/>
        <end position="107"/>
    </location>
</feature>
<evidence type="ECO:0000256" key="3">
    <source>
        <dbReference type="ARBA" id="ARBA00022692"/>
    </source>
</evidence>
<dbReference type="eggNOG" id="COG0398">
    <property type="taxonomic scope" value="Bacteria"/>
</dbReference>
<dbReference type="PANTHER" id="PTHR12677">
    <property type="entry name" value="GOLGI APPARATUS MEMBRANE PROTEIN TVP38-RELATED"/>
    <property type="match status" value="1"/>
</dbReference>
<evidence type="ECO:0000313" key="9">
    <source>
        <dbReference type="Proteomes" id="UP000009222"/>
    </source>
</evidence>
<dbReference type="Proteomes" id="UP000009222">
    <property type="component" value="Chromosome"/>
</dbReference>
<evidence type="ECO:0000256" key="1">
    <source>
        <dbReference type="ARBA" id="ARBA00004651"/>
    </source>
</evidence>
<dbReference type="AlphaFoldDB" id="F5Y6T4"/>
<dbReference type="Pfam" id="PF09335">
    <property type="entry name" value="VTT_dom"/>
    <property type="match status" value="1"/>
</dbReference>
<dbReference type="HOGENOM" id="CLU_038944_5_0_12"/>
<gene>
    <name evidence="8" type="ordered locus">TREAZ_3625</name>
</gene>
<dbReference type="OrthoDB" id="9812980at2"/>
<organism evidence="8 9">
    <name type="scientific">Leadbettera azotonutricia (strain ATCC BAA-888 / DSM 13862 / ZAS-9)</name>
    <name type="common">Treponema azotonutricium</name>
    <dbReference type="NCBI Taxonomy" id="545695"/>
    <lineage>
        <taxon>Bacteria</taxon>
        <taxon>Pseudomonadati</taxon>
        <taxon>Spirochaetota</taxon>
        <taxon>Spirochaetia</taxon>
        <taxon>Spirochaetales</taxon>
        <taxon>Breznakiellaceae</taxon>
        <taxon>Leadbettera</taxon>
    </lineage>
</organism>
<evidence type="ECO:0000256" key="2">
    <source>
        <dbReference type="ARBA" id="ARBA00022475"/>
    </source>
</evidence>
<feature type="transmembrane region" description="Helical" evidence="6">
    <location>
        <begin position="49"/>
        <end position="70"/>
    </location>
</feature>
<dbReference type="InterPro" id="IPR032816">
    <property type="entry name" value="VTT_dom"/>
</dbReference>
<name>F5Y6T4_LEAAZ</name>
<reference evidence="8 9" key="2">
    <citation type="journal article" date="2011" name="ISME J.">
        <title>RNA-seq reveals cooperative metabolic interactions between two termite-gut spirochete species in co-culture.</title>
        <authorList>
            <person name="Rosenthal A.Z."/>
            <person name="Matson E.G."/>
            <person name="Eldar A."/>
            <person name="Leadbetter J.R."/>
        </authorList>
    </citation>
    <scope>NUCLEOTIDE SEQUENCE [LARGE SCALE GENOMIC DNA]</scope>
    <source>
        <strain evidence="9">ATCC BAA-888 / DSM 13862 / ZAS-9</strain>
    </source>
</reference>
<reference evidence="9" key="1">
    <citation type="submission" date="2009-12" db="EMBL/GenBank/DDBJ databases">
        <title>Complete sequence of Treponema azotonutricium strain ZAS-9.</title>
        <authorList>
            <person name="Tetu S.G."/>
            <person name="Matson E."/>
            <person name="Ren Q."/>
            <person name="Seshadri R."/>
            <person name="Elbourne L."/>
            <person name="Hassan K.A."/>
            <person name="Durkin A."/>
            <person name="Radune D."/>
            <person name="Mohamoud Y."/>
            <person name="Shay R."/>
            <person name="Jin S."/>
            <person name="Zhang X."/>
            <person name="Lucey K."/>
            <person name="Ballor N.R."/>
            <person name="Ottesen E."/>
            <person name="Rosenthal R."/>
            <person name="Allen A."/>
            <person name="Leadbetter J.R."/>
            <person name="Paulsen I.T."/>
        </authorList>
    </citation>
    <scope>NUCLEOTIDE SEQUENCE [LARGE SCALE GENOMIC DNA]</scope>
    <source>
        <strain evidence="9">ATCC BAA-888 / DSM 13862 / ZAS-9</strain>
    </source>
</reference>
<proteinExistence type="inferred from homology"/>
<dbReference type="FunCoup" id="F5Y6T4">
    <property type="interactions" value="48"/>
</dbReference>
<sequence>MIKLSRPLILLILIFALATAALTIIFWPFIKQLGDPVYRESFSAWVKELGITGVAVLLGLQILQIIVAVIPGGPVELIAGAAYGAFCGLAICAAGCVIASSLVFLVVKKFGLPLVVKFFGEENIKSWKFLQNSKRTARVVFVIFLIPGTPKDMLTWFAPLSGLSLKAFVAISVFARLPAILSTTIMGDSMIQGNWVMFLVIFIIIALAGFFAMWFKDKIVKKISRDNSPRGSI</sequence>
<dbReference type="InterPro" id="IPR015414">
    <property type="entry name" value="TMEM64"/>
</dbReference>
<dbReference type="STRING" id="545695.TREAZ_3625"/>
<protein>
    <recommendedName>
        <fullName evidence="6">TVP38/TMEM64 family membrane protein</fullName>
    </recommendedName>
</protein>
<comment type="similarity">
    <text evidence="6">Belongs to the TVP38/TMEM64 family.</text>
</comment>